<dbReference type="EMBL" id="PJQL01002894">
    <property type="protein sequence ID" value="RCH82784.1"/>
    <property type="molecule type" value="Genomic_DNA"/>
</dbReference>
<evidence type="ECO:0000313" key="2">
    <source>
        <dbReference type="Proteomes" id="UP000252139"/>
    </source>
</evidence>
<dbReference type="OrthoDB" id="2204425at2759"/>
<dbReference type="AlphaFoldDB" id="A0A367IYM5"/>
<keyword evidence="2" id="KW-1185">Reference proteome</keyword>
<evidence type="ECO:0000313" key="1">
    <source>
        <dbReference type="EMBL" id="RCH82784.1"/>
    </source>
</evidence>
<evidence type="ECO:0008006" key="3">
    <source>
        <dbReference type="Google" id="ProtNLM"/>
    </source>
</evidence>
<reference evidence="1 2" key="1">
    <citation type="journal article" date="2018" name="G3 (Bethesda)">
        <title>Phylogenetic and Phylogenomic Definition of Rhizopus Species.</title>
        <authorList>
            <person name="Gryganskyi A.P."/>
            <person name="Golan J."/>
            <person name="Dolatabadi S."/>
            <person name="Mondo S."/>
            <person name="Robb S."/>
            <person name="Idnurm A."/>
            <person name="Muszewska A."/>
            <person name="Steczkiewicz K."/>
            <person name="Masonjones S."/>
            <person name="Liao H.L."/>
            <person name="Gajdeczka M.T."/>
            <person name="Anike F."/>
            <person name="Vuek A."/>
            <person name="Anishchenko I.M."/>
            <person name="Voigt K."/>
            <person name="de Hoog G.S."/>
            <person name="Smith M.E."/>
            <person name="Heitman J."/>
            <person name="Vilgalys R."/>
            <person name="Stajich J.E."/>
        </authorList>
    </citation>
    <scope>NUCLEOTIDE SEQUENCE [LARGE SCALE GENOMIC DNA]</scope>
    <source>
        <strain evidence="1 2">CBS 357.93</strain>
    </source>
</reference>
<gene>
    <name evidence="1" type="ORF">CU097_006040</name>
</gene>
<comment type="caution">
    <text evidence="1">The sequence shown here is derived from an EMBL/GenBank/DDBJ whole genome shotgun (WGS) entry which is preliminary data.</text>
</comment>
<accession>A0A367IYM5</accession>
<organism evidence="1 2">
    <name type="scientific">Rhizopus azygosporus</name>
    <name type="common">Rhizopus microsporus var. azygosporus</name>
    <dbReference type="NCBI Taxonomy" id="86630"/>
    <lineage>
        <taxon>Eukaryota</taxon>
        <taxon>Fungi</taxon>
        <taxon>Fungi incertae sedis</taxon>
        <taxon>Mucoromycota</taxon>
        <taxon>Mucoromycotina</taxon>
        <taxon>Mucoromycetes</taxon>
        <taxon>Mucorales</taxon>
        <taxon>Mucorineae</taxon>
        <taxon>Rhizopodaceae</taxon>
        <taxon>Rhizopus</taxon>
    </lineage>
</organism>
<sequence length="104" mass="12435">MIRVFLGQFINNTPSSGSRLQRWIIAVQEYKFRIHHVPGKQNVIADIMSRYPSFQMIEEDMESPDKYLQNTWLVELVEEQDYEDRLLKIWQKLKKAADGIQYDD</sequence>
<protein>
    <recommendedName>
        <fullName evidence="3">Reverse transcriptase RNase H-like domain-containing protein</fullName>
    </recommendedName>
</protein>
<name>A0A367IYM5_RHIAZ</name>
<proteinExistence type="predicted"/>
<dbReference type="Proteomes" id="UP000252139">
    <property type="component" value="Unassembled WGS sequence"/>
</dbReference>